<dbReference type="GO" id="GO:0006508">
    <property type="term" value="P:proteolysis"/>
    <property type="evidence" value="ECO:0007669"/>
    <property type="project" value="UniProtKB-KW"/>
</dbReference>
<keyword evidence="3" id="KW-1185">Reference proteome</keyword>
<dbReference type="InterPro" id="IPR003769">
    <property type="entry name" value="ClpS_core"/>
</dbReference>
<keyword evidence="2" id="KW-0645">Protease</keyword>
<dbReference type="RefSeq" id="WP_345080099.1">
    <property type="nucleotide sequence ID" value="NZ_BAABFA010000008.1"/>
</dbReference>
<dbReference type="GO" id="GO:0008233">
    <property type="term" value="F:peptidase activity"/>
    <property type="evidence" value="ECO:0007669"/>
    <property type="project" value="UniProtKB-KW"/>
</dbReference>
<keyword evidence="2" id="KW-0378">Hydrolase</keyword>
<dbReference type="Gene3D" id="3.30.1390.10">
    <property type="match status" value="1"/>
</dbReference>
<dbReference type="Proteomes" id="UP001500067">
    <property type="component" value="Unassembled WGS sequence"/>
</dbReference>
<evidence type="ECO:0000313" key="3">
    <source>
        <dbReference type="Proteomes" id="UP001500067"/>
    </source>
</evidence>
<accession>A0ABP8N9C5</accession>
<dbReference type="Pfam" id="PF02617">
    <property type="entry name" value="ClpS"/>
    <property type="match status" value="1"/>
</dbReference>
<comment type="caution">
    <text evidence="2">The sequence shown here is derived from an EMBL/GenBank/DDBJ whole genome shotgun (WGS) entry which is preliminary data.</text>
</comment>
<sequence length="99" mass="11215">MSMGVYNDATQWQTENDEAVEVIEQELHDLVVWNDDVNTFDWVIASLVEICRHEHIQAEQCALIIHHKGKCGVKRGSFEELRPQAEALIDRGIQATIGA</sequence>
<dbReference type="SUPFAM" id="SSF54736">
    <property type="entry name" value="ClpS-like"/>
    <property type="match status" value="1"/>
</dbReference>
<organism evidence="2 3">
    <name type="scientific">Nemorincola caseinilytica</name>
    <dbReference type="NCBI Taxonomy" id="2054315"/>
    <lineage>
        <taxon>Bacteria</taxon>
        <taxon>Pseudomonadati</taxon>
        <taxon>Bacteroidota</taxon>
        <taxon>Chitinophagia</taxon>
        <taxon>Chitinophagales</taxon>
        <taxon>Chitinophagaceae</taxon>
        <taxon>Nemorincola</taxon>
    </lineage>
</organism>
<gene>
    <name evidence="2" type="ORF">GCM10023093_12170</name>
</gene>
<proteinExistence type="predicted"/>
<protein>
    <submittedName>
        <fullName evidence="2">ATP-dependent Clp protease adaptor ClpS</fullName>
    </submittedName>
</protein>
<reference evidence="3" key="1">
    <citation type="journal article" date="2019" name="Int. J. Syst. Evol. Microbiol.">
        <title>The Global Catalogue of Microorganisms (GCM) 10K type strain sequencing project: providing services to taxonomists for standard genome sequencing and annotation.</title>
        <authorList>
            <consortium name="The Broad Institute Genomics Platform"/>
            <consortium name="The Broad Institute Genome Sequencing Center for Infectious Disease"/>
            <person name="Wu L."/>
            <person name="Ma J."/>
        </authorList>
    </citation>
    <scope>NUCLEOTIDE SEQUENCE [LARGE SCALE GENOMIC DNA]</scope>
    <source>
        <strain evidence="3">JCM 32105</strain>
    </source>
</reference>
<dbReference type="InterPro" id="IPR014719">
    <property type="entry name" value="Ribosomal_bL12_C/ClpS-like"/>
</dbReference>
<feature type="domain" description="Adaptor protein ClpS core" evidence="1">
    <location>
        <begin position="25"/>
        <end position="89"/>
    </location>
</feature>
<evidence type="ECO:0000313" key="2">
    <source>
        <dbReference type="EMBL" id="GAA4463522.1"/>
    </source>
</evidence>
<evidence type="ECO:0000259" key="1">
    <source>
        <dbReference type="Pfam" id="PF02617"/>
    </source>
</evidence>
<dbReference type="EMBL" id="BAABFA010000008">
    <property type="protein sequence ID" value="GAA4463522.1"/>
    <property type="molecule type" value="Genomic_DNA"/>
</dbReference>
<name>A0ABP8N9C5_9BACT</name>